<keyword evidence="4" id="KW-1185">Reference proteome</keyword>
<feature type="domain" description="R3H" evidence="2">
    <location>
        <begin position="112"/>
        <end position="177"/>
    </location>
</feature>
<proteinExistence type="predicted"/>
<dbReference type="Gene3D" id="3.30.300.20">
    <property type="match status" value="1"/>
</dbReference>
<gene>
    <name evidence="3" type="ORF">IF651_13035</name>
</gene>
<dbReference type="EMBL" id="JACYHB010000011">
    <property type="protein sequence ID" value="MBD8079980.1"/>
    <property type="molecule type" value="Genomic_DNA"/>
</dbReference>
<dbReference type="InterPro" id="IPR039247">
    <property type="entry name" value="KhpB"/>
</dbReference>
<accession>A0A927J1C6</accession>
<dbReference type="Gene3D" id="3.30.1370.50">
    <property type="entry name" value="R3H-like domain"/>
    <property type="match status" value="1"/>
</dbReference>
<dbReference type="CDD" id="cd02644">
    <property type="entry name" value="R3H_jag"/>
    <property type="match status" value="1"/>
</dbReference>
<comment type="caution">
    <text evidence="3">The sequence shown here is derived from an EMBL/GenBank/DDBJ whole genome shotgun (WGS) entry which is preliminary data.</text>
</comment>
<evidence type="ECO:0000259" key="2">
    <source>
        <dbReference type="PROSITE" id="PS51061"/>
    </source>
</evidence>
<dbReference type="GO" id="GO:0003677">
    <property type="term" value="F:DNA binding"/>
    <property type="evidence" value="ECO:0007669"/>
    <property type="project" value="UniProtKB-KW"/>
</dbReference>
<dbReference type="RefSeq" id="WP_191829565.1">
    <property type="nucleotide sequence ID" value="NZ_JACYHB010000011.1"/>
</dbReference>
<dbReference type="InterPro" id="IPR001374">
    <property type="entry name" value="R3H_dom"/>
</dbReference>
<evidence type="ECO:0000313" key="4">
    <source>
        <dbReference type="Proteomes" id="UP000610846"/>
    </source>
</evidence>
<dbReference type="GO" id="GO:0003723">
    <property type="term" value="F:RNA binding"/>
    <property type="evidence" value="ECO:0007669"/>
    <property type="project" value="InterPro"/>
</dbReference>
<keyword evidence="3" id="KW-0238">DNA-binding</keyword>
<dbReference type="Pfam" id="PF01424">
    <property type="entry name" value="R3H"/>
    <property type="match status" value="1"/>
</dbReference>
<dbReference type="AlphaFoldDB" id="A0A927J1C6"/>
<organism evidence="3 4">
    <name type="scientific">Cellulosimicrobium arenosum</name>
    <dbReference type="NCBI Taxonomy" id="2708133"/>
    <lineage>
        <taxon>Bacteria</taxon>
        <taxon>Bacillati</taxon>
        <taxon>Actinomycetota</taxon>
        <taxon>Actinomycetes</taxon>
        <taxon>Micrococcales</taxon>
        <taxon>Promicromonosporaceae</taxon>
        <taxon>Cellulosimicrobium</taxon>
    </lineage>
</organism>
<dbReference type="CDD" id="cd02414">
    <property type="entry name" value="KH-II_Jag"/>
    <property type="match status" value="1"/>
</dbReference>
<evidence type="ECO:0000256" key="1">
    <source>
        <dbReference type="SAM" id="MobiDB-lite"/>
    </source>
</evidence>
<dbReference type="SUPFAM" id="SSF82708">
    <property type="entry name" value="R3H domain"/>
    <property type="match status" value="1"/>
</dbReference>
<feature type="region of interest" description="Disordered" evidence="1">
    <location>
        <begin position="1"/>
        <end position="24"/>
    </location>
</feature>
<reference evidence="3" key="1">
    <citation type="journal article" date="2018" name="Curr. Microbiol.">
        <title>Cellulosimicrobium arenosum sp. nov., Isolated from Marine Sediment Sand.</title>
        <authorList>
            <person name="Oh M."/>
            <person name="Kim J.H."/>
            <person name="Yoon J.H."/>
            <person name="Schumann P."/>
            <person name="Kim W."/>
        </authorList>
    </citation>
    <scope>NUCLEOTIDE SEQUENCE</scope>
    <source>
        <strain evidence="3">KCTC 49039</strain>
    </source>
</reference>
<dbReference type="PROSITE" id="PS51061">
    <property type="entry name" value="R3H"/>
    <property type="match status" value="1"/>
</dbReference>
<dbReference type="InterPro" id="IPR038008">
    <property type="entry name" value="Jag_KH"/>
</dbReference>
<dbReference type="SMART" id="SM00393">
    <property type="entry name" value="R3H"/>
    <property type="match status" value="1"/>
</dbReference>
<protein>
    <submittedName>
        <fullName evidence="3">Single-stranded DNA-binding protein</fullName>
    </submittedName>
</protein>
<sequence>MPSTETSVPREGSSDTVTGTDLTRRLEEEGEIAADYLEELLDIADLGGDIDIDVEHDRAAVSVVAEDDEDLSALVGTDGDVLDALQELTRLAVQQKTGERSRLMLDVAGYRARRRRELTVLAEDVVARVQGGEGRVAMDPLNAFERKVVHDVVAAAGLRSDSEGVEPRRYVVVLAAD</sequence>
<dbReference type="PANTHER" id="PTHR35800">
    <property type="entry name" value="PROTEIN JAG"/>
    <property type="match status" value="1"/>
</dbReference>
<dbReference type="InterPro" id="IPR036867">
    <property type="entry name" value="R3H_dom_sf"/>
</dbReference>
<evidence type="ECO:0000313" key="3">
    <source>
        <dbReference type="EMBL" id="MBD8079980.1"/>
    </source>
</evidence>
<name>A0A927J1C6_9MICO</name>
<reference evidence="3" key="2">
    <citation type="submission" date="2020-09" db="EMBL/GenBank/DDBJ databases">
        <authorList>
            <person name="Yu Y."/>
        </authorList>
    </citation>
    <scope>NUCLEOTIDE SEQUENCE</scope>
    <source>
        <strain evidence="3">KCTC 49039</strain>
    </source>
</reference>
<dbReference type="InterPro" id="IPR015946">
    <property type="entry name" value="KH_dom-like_a/b"/>
</dbReference>
<dbReference type="PANTHER" id="PTHR35800:SF1">
    <property type="entry name" value="RNA-BINDING PROTEIN KHPB"/>
    <property type="match status" value="1"/>
</dbReference>
<dbReference type="Proteomes" id="UP000610846">
    <property type="component" value="Unassembled WGS sequence"/>
</dbReference>
<dbReference type="InterPro" id="IPR034079">
    <property type="entry name" value="R3H_KhpB"/>
</dbReference>